<dbReference type="EMBL" id="CP114280">
    <property type="protein sequence ID" value="WFN55524.1"/>
    <property type="molecule type" value="Genomic_DNA"/>
</dbReference>
<dbReference type="InterPro" id="IPR010270">
    <property type="entry name" value="Phage_P2_GpM"/>
</dbReference>
<proteinExistence type="predicted"/>
<protein>
    <submittedName>
        <fullName evidence="2">Phage terminase small subunit</fullName>
    </submittedName>
</protein>
<keyword evidence="3" id="KW-1185">Reference proteome</keyword>
<sequence length="295" mass="31825">MLTPAQRHFQRVMAERRGQADTDAETEVSRTAHEQILHRLRLHQAALKQVQSAATKAEMKKAMLPEYDGWIDGTLASDSGRQDEVVVTLMVWAIDCQDSALALKLGRYVVKHGLSLPGDKFRRDAVTVLAEEVSNPVLTLATTDADADLSGYTAVLDDVAAIVDGKDMPDEVRAKLCKARAFSRRAAVDAQTKAEALTLFREAMARNPNAGVKREIATLTRELKKLMPGSRNAPEDGAPGDDETSTATPAGETPPAASADAAQPAVKKSAVRNTTARKTTRPTGKSKTARQSAKR</sequence>
<evidence type="ECO:0000313" key="2">
    <source>
        <dbReference type="EMBL" id="WFN55524.1"/>
    </source>
</evidence>
<feature type="compositionally biased region" description="Polar residues" evidence="1">
    <location>
        <begin position="271"/>
        <end position="295"/>
    </location>
</feature>
<evidence type="ECO:0000256" key="1">
    <source>
        <dbReference type="SAM" id="MobiDB-lite"/>
    </source>
</evidence>
<evidence type="ECO:0000313" key="3">
    <source>
        <dbReference type="Proteomes" id="UP001219630"/>
    </source>
</evidence>
<organism evidence="2 3">
    <name type="scientific">Dickeya lacustris</name>
    <dbReference type="NCBI Taxonomy" id="2259638"/>
    <lineage>
        <taxon>Bacteria</taxon>
        <taxon>Pseudomonadati</taxon>
        <taxon>Pseudomonadota</taxon>
        <taxon>Gammaproteobacteria</taxon>
        <taxon>Enterobacterales</taxon>
        <taxon>Pectobacteriaceae</taxon>
        <taxon>Dickeya</taxon>
    </lineage>
</organism>
<feature type="compositionally biased region" description="Low complexity" evidence="1">
    <location>
        <begin position="245"/>
        <end position="265"/>
    </location>
</feature>
<feature type="region of interest" description="Disordered" evidence="1">
    <location>
        <begin position="223"/>
        <end position="295"/>
    </location>
</feature>
<name>A0ABY8G6J4_9GAMM</name>
<dbReference type="Proteomes" id="UP001219630">
    <property type="component" value="Chromosome"/>
</dbReference>
<dbReference type="RefSeq" id="WP_125258894.1">
    <property type="nucleotide sequence ID" value="NZ_CP114280.1"/>
</dbReference>
<accession>A0ABY8G6J4</accession>
<reference evidence="2 3" key="1">
    <citation type="submission" date="2022-12" db="EMBL/GenBank/DDBJ databases">
        <title>Complete genome sequencing of Dickeya lacustris type strain LMG30899.</title>
        <authorList>
            <person name="Dobhal S."/>
            <person name="Arizala D."/>
            <person name="Arif M."/>
        </authorList>
    </citation>
    <scope>NUCLEOTIDE SEQUENCE [LARGE SCALE GENOMIC DNA]</scope>
    <source>
        <strain evidence="2 3">LMG30899</strain>
    </source>
</reference>
<gene>
    <name evidence="2" type="primary">gpM</name>
    <name evidence="2" type="ORF">O1Q98_18355</name>
</gene>
<dbReference type="Pfam" id="PF05944">
    <property type="entry name" value="Phage_term_smal"/>
    <property type="match status" value="1"/>
</dbReference>